<protein>
    <recommendedName>
        <fullName evidence="4">DUF4397 domain-containing protein</fullName>
    </recommendedName>
</protein>
<reference evidence="2 3" key="1">
    <citation type="submission" date="2019-02" db="EMBL/GenBank/DDBJ databases">
        <title>Kribbella capetownensis sp. nov. and Kribbella speibonae sp. nov., isolated from soil.</title>
        <authorList>
            <person name="Curtis S.M."/>
            <person name="Norton I."/>
            <person name="Everest G.J."/>
            <person name="Meyers P.R."/>
        </authorList>
    </citation>
    <scope>NUCLEOTIDE SEQUENCE [LARGE SCALE GENOMIC DNA]</scope>
    <source>
        <strain evidence="2 3">DSM 27082</strain>
    </source>
</reference>
<keyword evidence="1" id="KW-0812">Transmembrane</keyword>
<gene>
    <name evidence="2" type="ORF">E0H50_18130</name>
</gene>
<dbReference type="RefSeq" id="WP_131289768.1">
    <property type="nucleotide sequence ID" value="NZ_SJKA01000006.1"/>
</dbReference>
<keyword evidence="1" id="KW-1133">Transmembrane helix</keyword>
<sequence>MILPEEQPSLVPVTVIASKPLRARYHTYVMYADFGGGLRYSLGRGANELRLPPGSYDLQLYSQLGCLRTGKARLSVAIGNEPRTVYYATPRVPLGRGAAGLVPQRRPIKVVVVSFVTGAAMIPLALLVDLMLSR</sequence>
<dbReference type="EMBL" id="SJKA01000006">
    <property type="protein sequence ID" value="TCC32150.1"/>
    <property type="molecule type" value="Genomic_DNA"/>
</dbReference>
<evidence type="ECO:0000313" key="2">
    <source>
        <dbReference type="EMBL" id="TCC32150.1"/>
    </source>
</evidence>
<organism evidence="2 3">
    <name type="scientific">Kribbella sindirgiensis</name>
    <dbReference type="NCBI Taxonomy" id="1124744"/>
    <lineage>
        <taxon>Bacteria</taxon>
        <taxon>Bacillati</taxon>
        <taxon>Actinomycetota</taxon>
        <taxon>Actinomycetes</taxon>
        <taxon>Propionibacteriales</taxon>
        <taxon>Kribbellaceae</taxon>
        <taxon>Kribbella</taxon>
    </lineage>
</organism>
<proteinExistence type="predicted"/>
<evidence type="ECO:0008006" key="4">
    <source>
        <dbReference type="Google" id="ProtNLM"/>
    </source>
</evidence>
<evidence type="ECO:0000256" key="1">
    <source>
        <dbReference type="SAM" id="Phobius"/>
    </source>
</evidence>
<evidence type="ECO:0000313" key="3">
    <source>
        <dbReference type="Proteomes" id="UP000292695"/>
    </source>
</evidence>
<name>A0A4R0IIZ3_9ACTN</name>
<feature type="transmembrane region" description="Helical" evidence="1">
    <location>
        <begin position="110"/>
        <end position="132"/>
    </location>
</feature>
<accession>A0A4R0IIZ3</accession>
<dbReference type="Proteomes" id="UP000292695">
    <property type="component" value="Unassembled WGS sequence"/>
</dbReference>
<dbReference type="AlphaFoldDB" id="A0A4R0IIZ3"/>
<comment type="caution">
    <text evidence="2">The sequence shown here is derived from an EMBL/GenBank/DDBJ whole genome shotgun (WGS) entry which is preliminary data.</text>
</comment>
<keyword evidence="3" id="KW-1185">Reference proteome</keyword>
<keyword evidence="1" id="KW-0472">Membrane</keyword>